<dbReference type="Gene3D" id="1.20.5.170">
    <property type="match status" value="1"/>
</dbReference>
<dbReference type="Pfam" id="PF00225">
    <property type="entry name" value="Kinesin"/>
    <property type="match status" value="1"/>
</dbReference>
<evidence type="ECO:0000256" key="3">
    <source>
        <dbReference type="ARBA" id="ARBA00022840"/>
    </source>
</evidence>
<keyword evidence="12" id="KW-1185">Reference proteome</keyword>
<feature type="coiled-coil region" evidence="8">
    <location>
        <begin position="699"/>
        <end position="803"/>
    </location>
</feature>
<feature type="coiled-coil region" evidence="8">
    <location>
        <begin position="1065"/>
        <end position="1113"/>
    </location>
</feature>
<dbReference type="SMART" id="SM00129">
    <property type="entry name" value="KISc"/>
    <property type="match status" value="1"/>
</dbReference>
<feature type="coiled-coil region" evidence="8">
    <location>
        <begin position="2515"/>
        <end position="2570"/>
    </location>
</feature>
<dbReference type="FunFam" id="3.40.850.10:FF:000177">
    <property type="entry name" value="Kinesin-like protein"/>
    <property type="match status" value="1"/>
</dbReference>
<organism evidence="11 12">
    <name type="scientific">Diatraea saccharalis</name>
    <name type="common">sugarcane borer</name>
    <dbReference type="NCBI Taxonomy" id="40085"/>
    <lineage>
        <taxon>Eukaryota</taxon>
        <taxon>Metazoa</taxon>
        <taxon>Ecdysozoa</taxon>
        <taxon>Arthropoda</taxon>
        <taxon>Hexapoda</taxon>
        <taxon>Insecta</taxon>
        <taxon>Pterygota</taxon>
        <taxon>Neoptera</taxon>
        <taxon>Endopterygota</taxon>
        <taxon>Lepidoptera</taxon>
        <taxon>Glossata</taxon>
        <taxon>Ditrysia</taxon>
        <taxon>Pyraloidea</taxon>
        <taxon>Crambidae</taxon>
        <taxon>Crambinae</taxon>
        <taxon>Diatraea</taxon>
    </lineage>
</organism>
<dbReference type="InterPro" id="IPR001752">
    <property type="entry name" value="Kinesin_motor_dom"/>
</dbReference>
<accession>A0A9N9R978</accession>
<dbReference type="PANTHER" id="PTHR47968">
    <property type="entry name" value="CENTROMERE PROTEIN E"/>
    <property type="match status" value="1"/>
</dbReference>
<feature type="coiled-coil region" evidence="8">
    <location>
        <begin position="333"/>
        <end position="380"/>
    </location>
</feature>
<evidence type="ECO:0000256" key="6">
    <source>
        <dbReference type="ARBA" id="ARBA00023212"/>
    </source>
</evidence>
<feature type="domain" description="Kinesin motor" evidence="10">
    <location>
        <begin position="4"/>
        <end position="317"/>
    </location>
</feature>
<sequence>MSDNIKVVVKVRPLISRELEEKLSYQWRVKNNTLCQLDQNGRDFGPSFTFDKVYDKDTKTTHIYNDIAKPIVEAATAGFNGTIFAYGQTSSGKTYTMTGTEDSPGIIPLAVFNLFENIKNIPNRDFLVRVSYIEIYNETLMDLLNVEKKISKVHETLQGVKVDCTEQVTTSPEEVLKYLKEGQANRQTGATNMNEESSRSHSIFQITIESREHIEGEEEVGCVNVSTLNLVDLAGSERAGQTGATGIRFKEGTHINKSLSTLALVIKQLSEEQTKLTRILQNSLGGNAKTSIICAITPAAVEETISTLQFANRAKAIKNKPEVNAVATDATMIQSLTKQLSKLQSQLESKKNLEVMLESKKNVEQDNYNLQKQIAALQRLILNGFGTRSSLDMLGSRRKLVPPRRITISTLHPIEEDQAPTLPKFHTPLLKYNPMLLSNTTDFVPIQNTKKLTRVSEENDNKLVTPPPTNKKVNFNEEIIELDSDDDNNPMDVQTCSPYHKCYGASKTPPCVLRKNAKLAEKNLKDIVELTEREKIYTPSVVELIEKLEQNASVITSLQDEVNSLHKKSKDKDLEIDQLRVKVSKSNEEIKTVSTTKAELEALCKEYTTKLTDWEVTYETLRDKAARREEELLSLLEEQKLITVHRQDHDISRPLPKSVEKELCFMDMSKDISLVNSDNENSIVNTNDDESCSQLQDLVTDMQNQLRSKNEVVAQLEADLISHQQTISSLENSIRHLQSTVDTFNERVTLLENENSLLQSTITTLNSTITSQKSSLESAHNDIESYNSVIQELQIKLTNKEKILNLNINEDTIENMIAIEEKFIANHDNMKNIIHCFKVALDSRNKEIESFKLTLTNLSCIETDLKDQLTVKDKENHNLNNKLKSLEEQININIALIEKLTQDKSNLTNMEHQLTCQISDINEQNNKLEKINNDIKLNLISIEECNRKLTATVAEKDILIEMLTKKNEELSDTLEKVNLNVNNLKNDINSLNKEEQNKKVKAILHSIHNSLVRLDCQYKDSTDYSKEHEADVFSILENKWMTFESKVFEELSSKEFTIQNYLKLNRDLELSNSKVMNELSDLRTKMLQITEDLERHKNIIEDMTEQHRQINHQLEIKCYEYDNLNSILNYTKENNQKLSNDILEIQTSKNLQIQQNDSALDLKAKIIEEKDNQIYELTQSLKTIKKDLEYKVNNISKKLNESEENERLQLNYVFEQTSILAGLLNIESNIACNDDLISYSSIVQRLEDITHNIKKIKYKKHEENLEDCLSQARKEIEHLTRENESLLEKLTKTENTNNILCLELDEIKLHNKSLNIDLTEVNKTLELLRIDLKEKSTDMEIMVTKTEDLKKHFTGLDHIMQDEIKELMACNENLKMKCSKLESVRNFTENSKSFNDDIYDINSQTITLSQCDVASQINVIENKSPPSLLTICCNTILDTIQPSENSISTSNSCMSVPFKEQGTKTCTCGQIFSELKQAQTENNKLSQIIQEQESHIKYLIQEQEIVRQEVQLLLEPAYELQKKINSHKTNLSTLTATTYAENKSLKSQVTALQHHHNRFHSVCQRDLPIVKKQLYELMAILKSDNSYIDKNSSFKRFSLPSVFDNNSTLNNLKNESTLDGDLLMLDTNVTLATSTDTLLGIDQTCLDITHINATNDVACQTIESTNAGISTEDYNLSLIDKLSDENRIIMERIYILEQEKEALNTQIQQYSSLSVPKANVQTSPIKTDNILNECTKCYDNIEKQKSLEEKLEILSQDLNITKSLKRDFEEKYNSLSLEIPSTEGLIRKLNAFERDVKNKSEEIQKLSISINVKHTEIKQLQQENESLSTQLMEVITESDELSKELECVKEENTKLTEKCSQVEILLKGDGNSDCVQCTIKNQVIKTLQNIDSHSKLNRSFSDSETSSRYNKICTLQHELHAGREDCKELTKEVATIKSQLERSNDLSIGQNMDLDDSVAVSNNYSKQHESDDPPLNKLIVSNQQEHECDPYTLDKTDCINYYIEKTGSSKDNLNFNIKMIDIMKMFYEYFMTERNKVENFINKIKCYEESKNQLEKNVEDITREYSKIKVLLEEKENNFKEVINVMSQIKKNITLIADEMSNNIENKNSKLVTIFKEKLLVILDNQFNLSSATVFDKIIESVVTKHHNDLSSITEQYTKLQKHMERLSLELNTVNDNLCQMKCQLSAKENEYNILKAQKERIYEISNAVTLDIIKKEKELCEIIAIGCNKLVDHKIISSNIDTTLPLNKIVDLLFEMIIMDYKPTSSEAEKDKENLVLELSKYKTELEGIKKTLNDLETDNYKLKEVNKSVSLNLVNVETELQSLKSSNEDIKRMYESKVKENEANILKLNQITQDLKLMKESLTEKENVISKLKTEKEMEIIGIMNKTINLKQEIDDLKTINAVISREKESYASELEKCKETIKVNNKELDNMTSDILVLRESVKENSFVIDNLKLEAKSLLQQNLELKAELDGKCKDCSRLEMNIKTHEKTAEIQSKMIIRLQKQKGDDDNTISDKNKHIEELTQRYANLQKECEVLKNNIVESRKEIDNLKNTKENLEMRVSEMEMDLANINKPRASLEPDSTRRRRQSIHDSKRTIVEDSGDHNKIEAVFESRTKPTDFFMDVDEDSSNRSTPHRSSRGRDSFTSRHEPEEKDDDPPSRPSSVAATRRRRQSTHDLHRAGVQRTPTPHERPASRELNSTDLKISDIDNNNIQSEVIQLRDQLSSCQQELEELKERFREVDEECEICSQYLREREEQCKQLKKEKATLTNIISELQEKLQSVNTNRNQQERKRVYADASVNTDEDWANLHSVVVDRMSYDAEVEKNKRLTKTIEELRYKKQDLKNILAKMQKTLEKNAARDHTKELEATKSELRICKQELKELREKYKALDVQYDKCAQYLRERDEHCRNLKEAKGALEAKLQEYQENSGNIAVSVRKKRQSAYDQNRCPNADVTDACTETTDDFLSYQVEHDGDTNELRRLKSAVDKLSQQKAALEHQLISQTSASAPNPVYIATGSAIVQNQQITDVMKENQKLKKVNAKLIQICKKRGKKYDMENQDVSEQA</sequence>
<protein>
    <recommendedName>
        <fullName evidence="10">Kinesin motor domain-containing protein</fullName>
    </recommendedName>
</protein>
<dbReference type="GO" id="GO:0005524">
    <property type="term" value="F:ATP binding"/>
    <property type="evidence" value="ECO:0007669"/>
    <property type="project" value="UniProtKB-UniRule"/>
</dbReference>
<evidence type="ECO:0000259" key="10">
    <source>
        <dbReference type="PROSITE" id="PS50067"/>
    </source>
</evidence>
<name>A0A9N9R978_9NEOP</name>
<keyword evidence="4 8" id="KW-0175">Coiled coil</keyword>
<reference evidence="11" key="2">
    <citation type="submission" date="2022-10" db="EMBL/GenBank/DDBJ databases">
        <authorList>
            <consortium name="ENA_rothamsted_submissions"/>
            <consortium name="culmorum"/>
            <person name="King R."/>
        </authorList>
    </citation>
    <scope>NUCLEOTIDE SEQUENCE</scope>
</reference>
<proteinExistence type="inferred from homology"/>
<dbReference type="PROSITE" id="PS00411">
    <property type="entry name" value="KINESIN_MOTOR_1"/>
    <property type="match status" value="1"/>
</dbReference>
<feature type="coiled-coil region" evidence="8">
    <location>
        <begin position="1782"/>
        <end position="1865"/>
    </location>
</feature>
<evidence type="ECO:0000256" key="9">
    <source>
        <dbReference type="SAM" id="MobiDB-lite"/>
    </source>
</evidence>
<dbReference type="PROSITE" id="PS50067">
    <property type="entry name" value="KINESIN_MOTOR_2"/>
    <property type="match status" value="1"/>
</dbReference>
<dbReference type="EMBL" id="OU893335">
    <property type="protein sequence ID" value="CAG9791805.1"/>
    <property type="molecule type" value="Genomic_DNA"/>
</dbReference>
<dbReference type="Proteomes" id="UP001153714">
    <property type="component" value="Chromosome 4"/>
</dbReference>
<dbReference type="OrthoDB" id="21525at2759"/>
<evidence type="ECO:0000256" key="7">
    <source>
        <dbReference type="PROSITE-ProRule" id="PRU00283"/>
    </source>
</evidence>
<keyword evidence="6" id="KW-0206">Cytoskeleton</keyword>
<feature type="coiled-coil region" evidence="8">
    <location>
        <begin position="611"/>
        <end position="638"/>
    </location>
</feature>
<dbReference type="GO" id="GO:0000278">
    <property type="term" value="P:mitotic cell cycle"/>
    <property type="evidence" value="ECO:0007669"/>
    <property type="project" value="TreeGrafter"/>
</dbReference>
<feature type="coiled-coil region" evidence="8">
    <location>
        <begin position="2150"/>
        <end position="2177"/>
    </location>
</feature>
<keyword evidence="2 7" id="KW-0547">Nucleotide-binding</keyword>
<dbReference type="GO" id="GO:0008017">
    <property type="term" value="F:microtubule binding"/>
    <property type="evidence" value="ECO:0007669"/>
    <property type="project" value="InterPro"/>
</dbReference>
<feature type="coiled-coil region" evidence="8">
    <location>
        <begin position="1262"/>
        <end position="1296"/>
    </location>
</feature>
<dbReference type="SUPFAM" id="SSF52540">
    <property type="entry name" value="P-loop containing nucleoside triphosphate hydrolases"/>
    <property type="match status" value="1"/>
</dbReference>
<evidence type="ECO:0000313" key="11">
    <source>
        <dbReference type="EMBL" id="CAG9791805.1"/>
    </source>
</evidence>
<feature type="compositionally biased region" description="Basic and acidic residues" evidence="9">
    <location>
        <begin position="2579"/>
        <end position="2606"/>
    </location>
</feature>
<dbReference type="GO" id="GO:0005874">
    <property type="term" value="C:microtubule"/>
    <property type="evidence" value="ECO:0007669"/>
    <property type="project" value="TreeGrafter"/>
</dbReference>
<evidence type="ECO:0000313" key="12">
    <source>
        <dbReference type="Proteomes" id="UP001153714"/>
    </source>
</evidence>
<feature type="coiled-coil region" evidence="8">
    <location>
        <begin position="2822"/>
        <end position="2931"/>
    </location>
</feature>
<evidence type="ECO:0000256" key="8">
    <source>
        <dbReference type="SAM" id="Coils"/>
    </source>
</evidence>
<evidence type="ECO:0000256" key="2">
    <source>
        <dbReference type="ARBA" id="ARBA00022741"/>
    </source>
</evidence>
<dbReference type="GO" id="GO:0003777">
    <property type="term" value="F:microtubule motor activity"/>
    <property type="evidence" value="ECO:0007669"/>
    <property type="project" value="InterPro"/>
</dbReference>
<feature type="coiled-coil region" evidence="8">
    <location>
        <begin position="2712"/>
        <end position="2795"/>
    </location>
</feature>
<feature type="region of interest" description="Disordered" evidence="9">
    <location>
        <begin position="2572"/>
        <end position="2606"/>
    </location>
</feature>
<evidence type="ECO:0000256" key="1">
    <source>
        <dbReference type="ARBA" id="ARBA00004245"/>
    </source>
</evidence>
<dbReference type="PRINTS" id="PR00380">
    <property type="entry name" value="KINESINHEAVY"/>
</dbReference>
<feature type="binding site" evidence="7">
    <location>
        <begin position="87"/>
        <end position="94"/>
    </location>
    <ligand>
        <name>ATP</name>
        <dbReference type="ChEBI" id="CHEBI:30616"/>
    </ligand>
</feature>
<evidence type="ECO:0000256" key="5">
    <source>
        <dbReference type="ARBA" id="ARBA00023175"/>
    </source>
</evidence>
<keyword evidence="5 7" id="KW-0505">Motor protein</keyword>
<dbReference type="PANTHER" id="PTHR47968:SF75">
    <property type="entry name" value="CENTROMERE-ASSOCIATED PROTEIN E"/>
    <property type="match status" value="1"/>
</dbReference>
<keyword evidence="3 7" id="KW-0067">ATP-binding</keyword>
<comment type="subcellular location">
    <subcellularLocation>
        <location evidence="1">Cytoplasm</location>
        <location evidence="1">Cytoskeleton</location>
    </subcellularLocation>
</comment>
<feature type="coiled-coil region" evidence="8">
    <location>
        <begin position="2037"/>
        <end position="2092"/>
    </location>
</feature>
<feature type="coiled-coil region" evidence="8">
    <location>
        <begin position="2266"/>
        <end position="2377"/>
    </location>
</feature>
<dbReference type="InterPro" id="IPR019821">
    <property type="entry name" value="Kinesin_motor_CS"/>
</dbReference>
<dbReference type="GO" id="GO:0007018">
    <property type="term" value="P:microtubule-based movement"/>
    <property type="evidence" value="ECO:0007669"/>
    <property type="project" value="InterPro"/>
</dbReference>
<feature type="region of interest" description="Disordered" evidence="9">
    <location>
        <begin position="2623"/>
        <end position="2702"/>
    </location>
</feature>
<comment type="similarity">
    <text evidence="7">Belongs to the TRAFAC class myosin-kinesin ATPase superfamily. Kinesin family.</text>
</comment>
<feature type="coiled-coil region" evidence="8">
    <location>
        <begin position="2417"/>
        <end position="2472"/>
    </location>
</feature>
<dbReference type="InterPro" id="IPR027640">
    <property type="entry name" value="Kinesin-like_fam"/>
</dbReference>
<feature type="coiled-coil region" evidence="8">
    <location>
        <begin position="2975"/>
        <end position="3002"/>
    </location>
</feature>
<gene>
    <name evidence="11" type="ORF">DIATSA_LOCUS9395</name>
</gene>
<dbReference type="InterPro" id="IPR036961">
    <property type="entry name" value="Kinesin_motor_dom_sf"/>
</dbReference>
<keyword evidence="6" id="KW-0963">Cytoplasm</keyword>
<dbReference type="Gene3D" id="3.40.850.10">
    <property type="entry name" value="Kinesin motor domain"/>
    <property type="match status" value="1"/>
</dbReference>
<feature type="compositionally biased region" description="Basic and acidic residues" evidence="9">
    <location>
        <begin position="2642"/>
        <end position="2654"/>
    </location>
</feature>
<feature type="coiled-coil region" evidence="8">
    <location>
        <begin position="869"/>
        <end position="1001"/>
    </location>
</feature>
<evidence type="ECO:0000256" key="4">
    <source>
        <dbReference type="ARBA" id="ARBA00023054"/>
    </source>
</evidence>
<reference evidence="11" key="1">
    <citation type="submission" date="2021-12" db="EMBL/GenBank/DDBJ databases">
        <authorList>
            <person name="King R."/>
        </authorList>
    </citation>
    <scope>NUCLEOTIDE SEQUENCE</scope>
</reference>
<dbReference type="InterPro" id="IPR027417">
    <property type="entry name" value="P-loop_NTPase"/>
</dbReference>